<dbReference type="PROSITE" id="PS50850">
    <property type="entry name" value="MFS"/>
    <property type="match status" value="1"/>
</dbReference>
<organism evidence="7 8">
    <name type="scientific">Aplysia californica</name>
    <name type="common">California sea hare</name>
    <dbReference type="NCBI Taxonomy" id="6500"/>
    <lineage>
        <taxon>Eukaryota</taxon>
        <taxon>Metazoa</taxon>
        <taxon>Spiralia</taxon>
        <taxon>Lophotrochozoa</taxon>
        <taxon>Mollusca</taxon>
        <taxon>Gastropoda</taxon>
        <taxon>Heterobranchia</taxon>
        <taxon>Euthyneura</taxon>
        <taxon>Tectipleura</taxon>
        <taxon>Aplysiida</taxon>
        <taxon>Aplysioidea</taxon>
        <taxon>Aplysiidae</taxon>
        <taxon>Aplysia</taxon>
    </lineage>
</organism>
<dbReference type="PANTHER" id="PTHR24064">
    <property type="entry name" value="SOLUTE CARRIER FAMILY 22 MEMBER"/>
    <property type="match status" value="1"/>
</dbReference>
<evidence type="ECO:0000256" key="5">
    <source>
        <dbReference type="SAM" id="Phobius"/>
    </source>
</evidence>
<feature type="transmembrane region" description="Helical" evidence="5">
    <location>
        <begin position="242"/>
        <end position="261"/>
    </location>
</feature>
<feature type="transmembrane region" description="Helical" evidence="5">
    <location>
        <begin position="370"/>
        <end position="390"/>
    </location>
</feature>
<feature type="transmembrane region" description="Helical" evidence="5">
    <location>
        <begin position="160"/>
        <end position="185"/>
    </location>
</feature>
<dbReference type="InterPro" id="IPR005828">
    <property type="entry name" value="MFS_sugar_transport-like"/>
</dbReference>
<evidence type="ECO:0000313" key="8">
    <source>
        <dbReference type="RefSeq" id="XP_012944503.2"/>
    </source>
</evidence>
<dbReference type="RefSeq" id="XP_012944503.2">
    <property type="nucleotide sequence ID" value="XM_013089049.2"/>
</dbReference>
<dbReference type="PROSITE" id="PS00216">
    <property type="entry name" value="SUGAR_TRANSPORT_1"/>
    <property type="match status" value="1"/>
</dbReference>
<feature type="domain" description="Major facilitator superfamily (MFS) profile" evidence="6">
    <location>
        <begin position="77"/>
        <end position="500"/>
    </location>
</feature>
<accession>A0ABM1ABH0</accession>
<feature type="transmembrane region" description="Helical" evidence="5">
    <location>
        <begin position="402"/>
        <end position="423"/>
    </location>
</feature>
<dbReference type="Gene3D" id="1.20.1250.20">
    <property type="entry name" value="MFS general substrate transporter like domains"/>
    <property type="match status" value="1"/>
</dbReference>
<dbReference type="Pfam" id="PF00083">
    <property type="entry name" value="Sugar_tr"/>
    <property type="match status" value="1"/>
</dbReference>
<protein>
    <submittedName>
        <fullName evidence="8">Solute carrier family 22 member 15</fullName>
    </submittedName>
</protein>
<reference evidence="8" key="1">
    <citation type="submission" date="2025-08" db="UniProtKB">
        <authorList>
            <consortium name="RefSeq"/>
        </authorList>
    </citation>
    <scope>IDENTIFICATION</scope>
</reference>
<dbReference type="InterPro" id="IPR005829">
    <property type="entry name" value="Sugar_transporter_CS"/>
</dbReference>
<name>A0ABM1ABH0_APLCA</name>
<evidence type="ECO:0000256" key="4">
    <source>
        <dbReference type="ARBA" id="ARBA00023136"/>
    </source>
</evidence>
<keyword evidence="3 5" id="KW-1133">Transmembrane helix</keyword>
<evidence type="ECO:0000259" key="6">
    <source>
        <dbReference type="PROSITE" id="PS50850"/>
    </source>
</evidence>
<feature type="transmembrane region" description="Helical" evidence="5">
    <location>
        <begin position="127"/>
        <end position="148"/>
    </location>
</feature>
<dbReference type="InterPro" id="IPR036259">
    <property type="entry name" value="MFS_trans_sf"/>
</dbReference>
<proteinExistence type="predicted"/>
<evidence type="ECO:0000256" key="3">
    <source>
        <dbReference type="ARBA" id="ARBA00022989"/>
    </source>
</evidence>
<dbReference type="Proteomes" id="UP000694888">
    <property type="component" value="Unplaced"/>
</dbReference>
<keyword evidence="7" id="KW-1185">Reference proteome</keyword>
<gene>
    <name evidence="8" type="primary">LOC101854907</name>
</gene>
<feature type="transmembrane region" description="Helical" evidence="5">
    <location>
        <begin position="464"/>
        <end position="484"/>
    </location>
</feature>
<dbReference type="GeneID" id="101854907"/>
<feature type="transmembrane region" description="Helical" evidence="5">
    <location>
        <begin position="336"/>
        <end position="358"/>
    </location>
</feature>
<sequence>MGTEEILLTIGNEGRFQILMIAWSSLFFSCPGWSNSAITFLLEAPNWCCPEQPRGNWTEDAHHRYSNHSLNSCVDTSNVTSGTAIRTYGMMCHVVHNGRQEDCTERVFDGSVNSIVTEWDLVCDRKWQASTAISVQMLGLMLGALFAGNISDAYGRRLSALVAHSAFFLATIACMFSVSITMYTVSGFFSGMMYGAVNTISLPFTIEFLSTSWRAVPTAVPVISSLRLIQCVQWYILPEWRSLYLVSTMFSLPVFFTFIFVPESLRWLAVKGRVVEAQKLIRKIAWWNRTTHTIPEDCFKKELDEVFSKAKAQEKPKGAVCNRVFRFTEVYKTWGLARLTITLQLLWIAVGIVINGLTFRLSELSGDVSINLAITSFLDCACSLVSRVFANRLGRKWSMVTLSFVNCVLALVSLFCVLFAVALNGASGYLITASCLIIKALCSLVNIMLLLYASEVYPTSVRTLGFGWCYCFSRVGGILAPFVIDLVSSLTSSCYSDGDL</sequence>
<comment type="subcellular location">
    <subcellularLocation>
        <location evidence="1">Membrane</location>
        <topology evidence="1">Multi-pass membrane protein</topology>
    </subcellularLocation>
</comment>
<feature type="transmembrane region" description="Helical" evidence="5">
    <location>
        <begin position="429"/>
        <end position="452"/>
    </location>
</feature>
<evidence type="ECO:0000256" key="1">
    <source>
        <dbReference type="ARBA" id="ARBA00004141"/>
    </source>
</evidence>
<dbReference type="SUPFAM" id="SSF103473">
    <property type="entry name" value="MFS general substrate transporter"/>
    <property type="match status" value="1"/>
</dbReference>
<dbReference type="InterPro" id="IPR020846">
    <property type="entry name" value="MFS_dom"/>
</dbReference>
<keyword evidence="2 5" id="KW-0812">Transmembrane</keyword>
<keyword evidence="4 5" id="KW-0472">Membrane</keyword>
<evidence type="ECO:0000313" key="7">
    <source>
        <dbReference type="Proteomes" id="UP000694888"/>
    </source>
</evidence>
<evidence type="ECO:0000256" key="2">
    <source>
        <dbReference type="ARBA" id="ARBA00022692"/>
    </source>
</evidence>